<reference evidence="1 2" key="1">
    <citation type="submission" date="2017-01" db="EMBL/GenBank/DDBJ databases">
        <authorList>
            <consortium name="Urmite Genomes"/>
        </authorList>
    </citation>
    <scope>NUCLEOTIDE SEQUENCE [LARGE SCALE GENOMIC DNA]</scope>
    <source>
        <strain evidence="1 2">AB215</strain>
    </source>
</reference>
<proteinExistence type="predicted"/>
<accession>A0A2U3P9U2</accession>
<dbReference type="Proteomes" id="UP000240424">
    <property type="component" value="Unassembled WGS sequence"/>
</dbReference>
<dbReference type="EMBL" id="FUEZ01000004">
    <property type="protein sequence ID" value="SPM40534.1"/>
    <property type="molecule type" value="Genomic_DNA"/>
</dbReference>
<organism evidence="1 2">
    <name type="scientific">Mycobacterium numidiamassiliense</name>
    <dbReference type="NCBI Taxonomy" id="1841861"/>
    <lineage>
        <taxon>Bacteria</taxon>
        <taxon>Bacillati</taxon>
        <taxon>Actinomycetota</taxon>
        <taxon>Actinomycetes</taxon>
        <taxon>Mycobacteriales</taxon>
        <taxon>Mycobacteriaceae</taxon>
        <taxon>Mycobacterium</taxon>
    </lineage>
</organism>
<name>A0A2U3P9U2_9MYCO</name>
<evidence type="ECO:0000313" key="2">
    <source>
        <dbReference type="Proteomes" id="UP000240424"/>
    </source>
</evidence>
<protein>
    <submittedName>
        <fullName evidence="1">Family 3 adenylate cyclase</fullName>
    </submittedName>
</protein>
<dbReference type="RefSeq" id="WP_281253322.1">
    <property type="nucleotide sequence ID" value="NZ_FUEZ01000004.1"/>
</dbReference>
<keyword evidence="2" id="KW-1185">Reference proteome</keyword>
<sequence>MATRSVRRTVTPEFAWGESELVEIKGRRGTETVFSVIGRDT</sequence>
<gene>
    <name evidence="1" type="ORF">MNAB215_2735</name>
</gene>
<evidence type="ECO:0000313" key="1">
    <source>
        <dbReference type="EMBL" id="SPM40534.1"/>
    </source>
</evidence>
<dbReference type="AlphaFoldDB" id="A0A2U3P9U2"/>